<proteinExistence type="predicted"/>
<reference evidence="1" key="1">
    <citation type="journal article" date="2020" name="Nature">
        <title>Giant virus diversity and host interactions through global metagenomics.</title>
        <authorList>
            <person name="Schulz F."/>
            <person name="Roux S."/>
            <person name="Paez-Espino D."/>
            <person name="Jungbluth S."/>
            <person name="Walsh D.A."/>
            <person name="Denef V.J."/>
            <person name="McMahon K.D."/>
            <person name="Konstantinidis K.T."/>
            <person name="Eloe-Fadrosh E.A."/>
            <person name="Kyrpides N.C."/>
            <person name="Woyke T."/>
        </authorList>
    </citation>
    <scope>NUCLEOTIDE SEQUENCE</scope>
    <source>
        <strain evidence="1">GVMAG-M-3300021425-30</strain>
    </source>
</reference>
<name>A0A6C0CQ56_9ZZZZ</name>
<dbReference type="EMBL" id="MN739467">
    <property type="protein sequence ID" value="QHT06262.1"/>
    <property type="molecule type" value="Genomic_DNA"/>
</dbReference>
<organism evidence="1">
    <name type="scientific">viral metagenome</name>
    <dbReference type="NCBI Taxonomy" id="1070528"/>
    <lineage>
        <taxon>unclassified sequences</taxon>
        <taxon>metagenomes</taxon>
        <taxon>organismal metagenomes</taxon>
    </lineage>
</organism>
<evidence type="ECO:0000313" key="1">
    <source>
        <dbReference type="EMBL" id="QHT06262.1"/>
    </source>
</evidence>
<sequence length="152" mass="18093">MNLIIDDFDEKNIHFFPSVKNTVMDNSSFIRIGYSNSFVKLNGIYVELTLKPKSIEKYFNKSKYFYDYSENESELNKIVLLENQILEKLQYDKYMNKTHKLKEQLMTNNIRVFCNNEENQIITNKILVKISGIWETENSCGLTFKFFNITRP</sequence>
<protein>
    <submittedName>
        <fullName evidence="1">Uncharacterized protein</fullName>
    </submittedName>
</protein>
<accession>A0A6C0CQ56</accession>
<dbReference type="AlphaFoldDB" id="A0A6C0CQ56"/>